<dbReference type="PANTHER" id="PTHR47893">
    <property type="entry name" value="REGULATORY PROTEIN PCHR"/>
    <property type="match status" value="1"/>
</dbReference>
<organism evidence="6 7">
    <name type="scientific">Amycolatopsis ultiminotia</name>
    <dbReference type="NCBI Taxonomy" id="543629"/>
    <lineage>
        <taxon>Bacteria</taxon>
        <taxon>Bacillati</taxon>
        <taxon>Actinomycetota</taxon>
        <taxon>Actinomycetes</taxon>
        <taxon>Pseudonocardiales</taxon>
        <taxon>Pseudonocardiaceae</taxon>
        <taxon>Amycolatopsis</taxon>
    </lineage>
</organism>
<evidence type="ECO:0000256" key="4">
    <source>
        <dbReference type="SAM" id="MobiDB-lite"/>
    </source>
</evidence>
<dbReference type="InterPro" id="IPR053142">
    <property type="entry name" value="PchR_regulatory_protein"/>
</dbReference>
<dbReference type="PROSITE" id="PS00041">
    <property type="entry name" value="HTH_ARAC_FAMILY_1"/>
    <property type="match status" value="1"/>
</dbReference>
<feature type="domain" description="HTH araC/xylS-type" evidence="5">
    <location>
        <begin position="244"/>
        <end position="342"/>
    </location>
</feature>
<accession>A0ABP6YLD7</accession>
<dbReference type="EMBL" id="BAAAZN010000030">
    <property type="protein sequence ID" value="GAA3584903.1"/>
    <property type="molecule type" value="Genomic_DNA"/>
</dbReference>
<evidence type="ECO:0000259" key="5">
    <source>
        <dbReference type="PROSITE" id="PS01124"/>
    </source>
</evidence>
<dbReference type="Pfam" id="PF14525">
    <property type="entry name" value="AraC_binding_2"/>
    <property type="match status" value="1"/>
</dbReference>
<evidence type="ECO:0000313" key="6">
    <source>
        <dbReference type="EMBL" id="GAA3584903.1"/>
    </source>
</evidence>
<gene>
    <name evidence="6" type="ORF">GCM10022222_81920</name>
</gene>
<feature type="region of interest" description="Disordered" evidence="4">
    <location>
        <begin position="1"/>
        <end position="20"/>
    </location>
</feature>
<evidence type="ECO:0000256" key="3">
    <source>
        <dbReference type="ARBA" id="ARBA00023163"/>
    </source>
</evidence>
<dbReference type="Proteomes" id="UP001500689">
    <property type="component" value="Unassembled WGS sequence"/>
</dbReference>
<dbReference type="SUPFAM" id="SSF46689">
    <property type="entry name" value="Homeodomain-like"/>
    <property type="match status" value="2"/>
</dbReference>
<protein>
    <submittedName>
        <fullName evidence="6">AraC family transcriptional regulator</fullName>
    </submittedName>
</protein>
<keyword evidence="2" id="KW-0238">DNA-binding</keyword>
<name>A0ABP6YLD7_9PSEU</name>
<proteinExistence type="predicted"/>
<reference evidence="7" key="1">
    <citation type="journal article" date="2019" name="Int. J. Syst. Evol. Microbiol.">
        <title>The Global Catalogue of Microorganisms (GCM) 10K type strain sequencing project: providing services to taxonomists for standard genome sequencing and annotation.</title>
        <authorList>
            <consortium name="The Broad Institute Genomics Platform"/>
            <consortium name="The Broad Institute Genome Sequencing Center for Infectious Disease"/>
            <person name="Wu L."/>
            <person name="Ma J."/>
        </authorList>
    </citation>
    <scope>NUCLEOTIDE SEQUENCE [LARGE SCALE GENOMIC DNA]</scope>
    <source>
        <strain evidence="7">JCM 16898</strain>
    </source>
</reference>
<dbReference type="RefSeq" id="WP_344868904.1">
    <property type="nucleotide sequence ID" value="NZ_BAAAZN010000030.1"/>
</dbReference>
<dbReference type="InterPro" id="IPR018062">
    <property type="entry name" value="HTH_AraC-typ_CS"/>
</dbReference>
<evidence type="ECO:0000256" key="1">
    <source>
        <dbReference type="ARBA" id="ARBA00023015"/>
    </source>
</evidence>
<dbReference type="InterPro" id="IPR018060">
    <property type="entry name" value="HTH_AraC"/>
</dbReference>
<dbReference type="SMART" id="SM00342">
    <property type="entry name" value="HTH_ARAC"/>
    <property type="match status" value="1"/>
</dbReference>
<dbReference type="PANTHER" id="PTHR47893:SF1">
    <property type="entry name" value="REGULATORY PROTEIN PCHR"/>
    <property type="match status" value="1"/>
</dbReference>
<evidence type="ECO:0000313" key="7">
    <source>
        <dbReference type="Proteomes" id="UP001500689"/>
    </source>
</evidence>
<evidence type="ECO:0000256" key="2">
    <source>
        <dbReference type="ARBA" id="ARBA00023125"/>
    </source>
</evidence>
<dbReference type="InterPro" id="IPR035418">
    <property type="entry name" value="AraC-bd_2"/>
</dbReference>
<keyword evidence="1" id="KW-0805">Transcription regulation</keyword>
<dbReference type="InterPro" id="IPR009057">
    <property type="entry name" value="Homeodomain-like_sf"/>
</dbReference>
<dbReference type="Pfam" id="PF12833">
    <property type="entry name" value="HTH_18"/>
    <property type="match status" value="1"/>
</dbReference>
<sequence length="344" mass="38127">MHTMDTGGARVPGPEPGDRPAARLGFRELCRVAPFDVFRDQLNEVFYPARVAPTGQAEQGLRPSRLSASRLEHLTLGLVRFGVDASVDPGALGSYHVNIPFSGRVVTQCGPQQMLAVPGRAAVFTPREHTVLPGWSADAAQLCIKISRRTLEQELEALLGHPVGSWIRFAIDLDLTQGPGKSWLAAVRLLLSELEDPDSLVHRSDRHREYLERMVVGGLVLAQHHDYEDELRDPRVPARPRTIKRVVDAIEAAPEKPWPLSDMARLAEVSGRRLQQGFREHLGMTPSVYVRAVRLDRAHGDLVAGASSVAEVANRWGFVNLGRFASAYRERFGEAPSETLRRIR</sequence>
<dbReference type="Gene3D" id="1.10.10.60">
    <property type="entry name" value="Homeodomain-like"/>
    <property type="match status" value="1"/>
</dbReference>
<comment type="caution">
    <text evidence="6">The sequence shown here is derived from an EMBL/GenBank/DDBJ whole genome shotgun (WGS) entry which is preliminary data.</text>
</comment>
<keyword evidence="7" id="KW-1185">Reference proteome</keyword>
<dbReference type="PROSITE" id="PS01124">
    <property type="entry name" value="HTH_ARAC_FAMILY_2"/>
    <property type="match status" value="1"/>
</dbReference>
<keyword evidence="3" id="KW-0804">Transcription</keyword>